<name>A0A8H8D7P3_AJECA</name>
<reference evidence="1 2" key="1">
    <citation type="submission" date="2021-01" db="EMBL/GenBank/DDBJ databases">
        <title>Chromosome-level genome assembly of a human fungal pathogen reveals clustering of transcriptionally co-regulated genes.</title>
        <authorList>
            <person name="Voorhies M."/>
            <person name="Cohen S."/>
            <person name="Shea T.P."/>
            <person name="Petrus S."/>
            <person name="Munoz J.F."/>
            <person name="Poplawski S."/>
            <person name="Goldman W.E."/>
            <person name="Michael T."/>
            <person name="Cuomo C.A."/>
            <person name="Sil A."/>
            <person name="Beyhan S."/>
        </authorList>
    </citation>
    <scope>NUCLEOTIDE SEQUENCE [LARGE SCALE GENOMIC DNA]</scope>
    <source>
        <strain evidence="1 2">G184AR</strain>
    </source>
</reference>
<protein>
    <submittedName>
        <fullName evidence="1">Uncharacterized protein</fullName>
    </submittedName>
</protein>
<proteinExistence type="predicted"/>
<comment type="caution">
    <text evidence="1">The sequence shown here is derived from an EMBL/GenBank/DDBJ whole genome shotgun (WGS) entry which is preliminary data.</text>
</comment>
<sequence length="75" mass="8428">MIQNSSTKLQTSQVPRIAWGKIIQKFLSNPPTPDSLEFSHFSILAEVPRIAHCSNSHLQPMHHGFLSSCRVSNQD</sequence>
<organism evidence="1 2">
    <name type="scientific">Ajellomyces capsulatus</name>
    <name type="common">Darling's disease fungus</name>
    <name type="synonym">Histoplasma capsulatum</name>
    <dbReference type="NCBI Taxonomy" id="5037"/>
    <lineage>
        <taxon>Eukaryota</taxon>
        <taxon>Fungi</taxon>
        <taxon>Dikarya</taxon>
        <taxon>Ascomycota</taxon>
        <taxon>Pezizomycotina</taxon>
        <taxon>Eurotiomycetes</taxon>
        <taxon>Eurotiomycetidae</taxon>
        <taxon>Onygenales</taxon>
        <taxon>Ajellomycetaceae</taxon>
        <taxon>Histoplasma</taxon>
    </lineage>
</organism>
<gene>
    <name evidence="1" type="ORF">I7I52_03600</name>
</gene>
<dbReference type="Proteomes" id="UP000670092">
    <property type="component" value="Unassembled WGS sequence"/>
</dbReference>
<dbReference type="EMBL" id="JAEVHI010000001">
    <property type="protein sequence ID" value="KAG5305060.1"/>
    <property type="molecule type" value="Genomic_DNA"/>
</dbReference>
<evidence type="ECO:0000313" key="1">
    <source>
        <dbReference type="EMBL" id="KAG5305060.1"/>
    </source>
</evidence>
<accession>A0A8H8D7P3</accession>
<dbReference type="VEuPathDB" id="FungiDB:I7I52_03600"/>
<dbReference type="AlphaFoldDB" id="A0A8H8D7P3"/>
<evidence type="ECO:0000313" key="2">
    <source>
        <dbReference type="Proteomes" id="UP000670092"/>
    </source>
</evidence>